<dbReference type="AlphaFoldDB" id="A0AAW3IAB8"/>
<proteinExistence type="inferred from homology"/>
<dbReference type="Pfam" id="PF05954">
    <property type="entry name" value="Phage_GPD"/>
    <property type="match status" value="1"/>
</dbReference>
<feature type="compositionally biased region" description="Basic and acidic residues" evidence="2">
    <location>
        <begin position="369"/>
        <end position="381"/>
    </location>
</feature>
<evidence type="ECO:0000259" key="4">
    <source>
        <dbReference type="Pfam" id="PF10106"/>
    </source>
</evidence>
<dbReference type="Pfam" id="PF04717">
    <property type="entry name" value="Phage_base_V"/>
    <property type="match status" value="1"/>
</dbReference>
<feature type="domain" description="DUF2345" evidence="4">
    <location>
        <begin position="630"/>
        <end position="773"/>
    </location>
</feature>
<reference evidence="6 7" key="1">
    <citation type="submission" date="2015-07" db="EMBL/GenBank/DDBJ databases">
        <title>Draft genome of Achromobacter spanius.</title>
        <authorList>
            <person name="Wang X."/>
        </authorList>
    </citation>
    <scope>NUCLEOTIDE SEQUENCE [LARGE SCALE GENOMIC DNA]</scope>
    <source>
        <strain evidence="6 7">CGMCC9173</strain>
    </source>
</reference>
<dbReference type="Gene3D" id="3.55.50.10">
    <property type="entry name" value="Baseplate protein-like domains"/>
    <property type="match status" value="1"/>
</dbReference>
<evidence type="ECO:0000313" key="6">
    <source>
        <dbReference type="EMBL" id="KNE29789.1"/>
    </source>
</evidence>
<evidence type="ECO:0000313" key="7">
    <source>
        <dbReference type="Proteomes" id="UP000037511"/>
    </source>
</evidence>
<dbReference type="NCBIfam" id="TIGR03361">
    <property type="entry name" value="VI_Rhs_Vgr"/>
    <property type="match status" value="1"/>
</dbReference>
<dbReference type="InterPro" id="IPR028244">
    <property type="entry name" value="T6SS_Rhs_Vgr_dom"/>
</dbReference>
<accession>A0AAW3IAB8</accession>
<organism evidence="6 7">
    <name type="scientific">Achromobacter spanius</name>
    <dbReference type="NCBI Taxonomy" id="217203"/>
    <lineage>
        <taxon>Bacteria</taxon>
        <taxon>Pseudomonadati</taxon>
        <taxon>Pseudomonadota</taxon>
        <taxon>Betaproteobacteria</taxon>
        <taxon>Burkholderiales</taxon>
        <taxon>Alcaligenaceae</taxon>
        <taxon>Achromobacter</taxon>
    </lineage>
</organism>
<dbReference type="SUPFAM" id="SSF69349">
    <property type="entry name" value="Phage fibre proteins"/>
    <property type="match status" value="1"/>
</dbReference>
<dbReference type="Gene3D" id="2.40.50.230">
    <property type="entry name" value="Gp5 N-terminal domain"/>
    <property type="match status" value="1"/>
</dbReference>
<dbReference type="InterPro" id="IPR006533">
    <property type="entry name" value="T6SS_Vgr_RhsGE"/>
</dbReference>
<evidence type="ECO:0000259" key="5">
    <source>
        <dbReference type="Pfam" id="PF13296"/>
    </source>
</evidence>
<dbReference type="Proteomes" id="UP000037511">
    <property type="component" value="Unassembled WGS sequence"/>
</dbReference>
<sequence>MFGSILHTAKRSTAVPRLSDLRFTFNPASGTAFDVVEFTLDEALSETYRLCLELSSIDPAVDFGTLLDQPALFTIWRGDLAVRHVHGIVTEFVQADTGFRRTRYRLVVEPSLARAALCSDWRIYQHLSVPEILADVIKRQGITDYEQVSTFEHLHREYCVQAGDTNLAFLDRLAAEEGYFYRYAHSEHGHRLIHGDRIYIHGEIAGGPVVYNPMPGGDQAEPALHRFAYAERIRTAVQTQRDYTYTHPRYSQEHSPVATDLAHQDHRYERYDYPGRYKLDEAGKPFTQTRLLGRRRDARVALVEGDDARLIPGVAFDLSGHPREDWNQGWRPVRMRHHGVQHTSQEEDAAGAEQGTRYHYTAELVPDKVDWKPEPQPKPRLDGPQMATVVGPPNEEIYCDAWGRIKVQFPSDRLGRNDEHSSCWIRVSQNWAGAPWGHMAIPRIGQEVIVQFANGDPDQPVVIGRTFRATNLPPYELPRHNILNTIKSKEHKGNRANELRLDDTSAQISAALMSEHGDTQLHLGYLTHPRPGSGEPRGEGFELRTDEHGALRAAKGLLLSTEAQLQAKGGQLDRSDIVAALESALELARNLGDYASTHDGVPHDARPQQSLTEAVRDLGHGANNQPEGTGQGDAGAMGLSAPAGIAAATPASIVMTAGAHIDSIAQQHQQISAGEKVVINAGGDLGLFSQSGNLRHIAHQGELLLQAQHNAIRIQADQSAEITSSKQHVLIAADKHITLLCGGAYIKMADGNIELGMPGKLTVKAAQHNFVGPNSASMEFNTWEATPFDDAYVVRDAASLEPLVNTEVELRRGDGALVRVITDAQGRLPTQQDLLMDLVSMRTVTANSVAQENLEENS</sequence>
<comment type="caution">
    <text evidence="6">The sequence shown here is derived from an EMBL/GenBank/DDBJ whole genome shotgun (WGS) entry which is preliminary data.</text>
</comment>
<dbReference type="NCBIfam" id="TIGR01646">
    <property type="entry name" value="vgr_GE"/>
    <property type="match status" value="1"/>
</dbReference>
<name>A0AAW3IAB8_9BURK</name>
<dbReference type="Pfam" id="PF13296">
    <property type="entry name" value="T6SS_Vgr"/>
    <property type="match status" value="1"/>
</dbReference>
<protein>
    <submittedName>
        <fullName evidence="6">Type IV secretion protein Rhs</fullName>
    </submittedName>
</protein>
<dbReference type="Gene3D" id="2.30.110.50">
    <property type="match status" value="1"/>
</dbReference>
<dbReference type="InterPro" id="IPR050708">
    <property type="entry name" value="T6SS_VgrG/RHS"/>
</dbReference>
<dbReference type="InterPro" id="IPR006531">
    <property type="entry name" value="Gp5/Vgr_OB"/>
</dbReference>
<evidence type="ECO:0000259" key="3">
    <source>
        <dbReference type="Pfam" id="PF04717"/>
    </source>
</evidence>
<dbReference type="PANTHER" id="PTHR32305">
    <property type="match status" value="1"/>
</dbReference>
<dbReference type="SUPFAM" id="SSF69255">
    <property type="entry name" value="gp5 N-terminal domain-like"/>
    <property type="match status" value="1"/>
</dbReference>
<feature type="domain" description="Gp5/Type VI secretion system Vgr protein OB-fold" evidence="3">
    <location>
        <begin position="401"/>
        <end position="466"/>
    </location>
</feature>
<comment type="similarity">
    <text evidence="1">Belongs to the VgrG protein family.</text>
</comment>
<dbReference type="InterPro" id="IPR017847">
    <property type="entry name" value="T6SS_RhsGE_Vgr_subset"/>
</dbReference>
<dbReference type="EMBL" id="LGVG01000001">
    <property type="protein sequence ID" value="KNE29789.1"/>
    <property type="molecule type" value="Genomic_DNA"/>
</dbReference>
<evidence type="ECO:0000256" key="2">
    <source>
        <dbReference type="SAM" id="MobiDB-lite"/>
    </source>
</evidence>
<dbReference type="Gene3D" id="4.10.220.110">
    <property type="match status" value="1"/>
</dbReference>
<dbReference type="InterPro" id="IPR037026">
    <property type="entry name" value="Vgr_OB-fold_dom_sf"/>
</dbReference>
<dbReference type="PANTHER" id="PTHR32305:SF11">
    <property type="entry name" value="TYPE VI SECRETION SYSTEM SPIKE PROTEIN VGRG3"/>
    <property type="match status" value="1"/>
</dbReference>
<gene>
    <name evidence="6" type="ORF">AFM18_01170</name>
</gene>
<dbReference type="Pfam" id="PF10106">
    <property type="entry name" value="DUF2345"/>
    <property type="match status" value="1"/>
</dbReference>
<feature type="domain" description="Putative type VI secretion system Rhs element associated Vgr" evidence="5">
    <location>
        <begin position="489"/>
        <end position="595"/>
    </location>
</feature>
<evidence type="ECO:0000256" key="1">
    <source>
        <dbReference type="ARBA" id="ARBA00005558"/>
    </source>
</evidence>
<feature type="region of interest" description="Disordered" evidence="2">
    <location>
        <begin position="369"/>
        <end position="388"/>
    </location>
</feature>
<dbReference type="InterPro" id="IPR018769">
    <property type="entry name" value="VgrG2_DUF2345"/>
</dbReference>
<dbReference type="SUPFAM" id="SSF69279">
    <property type="entry name" value="Phage tail proteins"/>
    <property type="match status" value="2"/>
</dbReference>